<feature type="compositionally biased region" description="Polar residues" evidence="4">
    <location>
        <begin position="1633"/>
        <end position="1642"/>
    </location>
</feature>
<reference evidence="6 7" key="1">
    <citation type="submission" date="2019-02" db="EMBL/GenBank/DDBJ databases">
        <title>Opniocepnalus argus genome.</title>
        <authorList>
            <person name="Zhou C."/>
            <person name="Xiao S."/>
        </authorList>
    </citation>
    <scope>NUCLEOTIDE SEQUENCE [LARGE SCALE GENOMIC DNA]</scope>
    <source>
        <strain evidence="6">OARG1902GOOAL</strain>
        <tissue evidence="6">Muscle</tissue>
    </source>
</reference>
<keyword evidence="6" id="KW-0131">Cell cycle</keyword>
<feature type="compositionally biased region" description="Basic and acidic residues" evidence="4">
    <location>
        <begin position="1254"/>
        <end position="1268"/>
    </location>
</feature>
<feature type="compositionally biased region" description="Basic and acidic residues" evidence="4">
    <location>
        <begin position="1417"/>
        <end position="1430"/>
    </location>
</feature>
<feature type="compositionally biased region" description="Basic and acidic residues" evidence="4">
    <location>
        <begin position="1114"/>
        <end position="1129"/>
    </location>
</feature>
<feature type="domain" description="BOD1/SHG1" evidence="5">
    <location>
        <begin position="15"/>
        <end position="110"/>
    </location>
</feature>
<feature type="compositionally biased region" description="Basic and acidic residues" evidence="4">
    <location>
        <begin position="456"/>
        <end position="472"/>
    </location>
</feature>
<feature type="compositionally biased region" description="Basic and acidic residues" evidence="4">
    <location>
        <begin position="401"/>
        <end position="430"/>
    </location>
</feature>
<organism evidence="6 7">
    <name type="scientific">Channa argus</name>
    <name type="common">Northern snakehead</name>
    <name type="synonym">Ophicephalus argus</name>
    <dbReference type="NCBI Taxonomy" id="215402"/>
    <lineage>
        <taxon>Eukaryota</taxon>
        <taxon>Metazoa</taxon>
        <taxon>Chordata</taxon>
        <taxon>Craniata</taxon>
        <taxon>Vertebrata</taxon>
        <taxon>Euteleostomi</taxon>
        <taxon>Actinopterygii</taxon>
        <taxon>Neopterygii</taxon>
        <taxon>Teleostei</taxon>
        <taxon>Neoteleostei</taxon>
        <taxon>Acanthomorphata</taxon>
        <taxon>Anabantaria</taxon>
        <taxon>Anabantiformes</taxon>
        <taxon>Channoidei</taxon>
        <taxon>Channidae</taxon>
        <taxon>Channa</taxon>
    </lineage>
</organism>
<feature type="region of interest" description="Disordered" evidence="4">
    <location>
        <begin position="118"/>
        <end position="154"/>
    </location>
</feature>
<dbReference type="GO" id="GO:0005694">
    <property type="term" value="C:chromosome"/>
    <property type="evidence" value="ECO:0007669"/>
    <property type="project" value="UniProtKB-SubCell"/>
</dbReference>
<dbReference type="InterPro" id="IPR043244">
    <property type="entry name" value="BOD1L1"/>
</dbReference>
<feature type="compositionally biased region" description="Basic and acidic residues" evidence="4">
    <location>
        <begin position="1436"/>
        <end position="1446"/>
    </location>
</feature>
<keyword evidence="6" id="KW-0132">Cell division</keyword>
<dbReference type="PANTHER" id="PTHR47391">
    <property type="entry name" value="BIORIENTATION OF CHROMOSOMES IN CELL DIVISION 1 LIKE 1"/>
    <property type="match status" value="1"/>
</dbReference>
<sequence length="1693" mass="188354">MAGLPPGDPQLVSMIVSYLKTQGLFDQFRRDCLADVDTKPAYLNLKQRVDNFVSNHLSNHTWSPHLNKNQLRNNIRQLVLQSGMLEQGVDRIVAQVVDPKINHMFRPQVERVVREFLSPGSCSEEPQAPLPLTESKPDSSIPEQASSSAASTTAANDAMSILDTITSLNQEASVRACSDTEKGWKGQDIDEPMDLVEQSELGMVAVEEGEIHLDDAEEAKMTSEVQAFEVRTEDTEEQMDLGKEGFIEEVKMEEDESAAHDQKEEEKEKAISKVPGQPSEEKQDDDQQKSTSQAKQKAREKIKEEYSLEDSDLEGLSDITVSSVHTSDLSSFEGESEDEELLSDSSEEGELPSDGEGAKPQRASGDAGEEDKECKPRRKSYVHKPFLYSRYYSDSDDEVTVEERRRSAAKDKEERLLKRQQNRERMEEKRKQKVAQAEEQDSKKQKSGDLAGFEGPRAKEARKERKVLEKKMALSRKRKLDSRKEGDVSNKKKGDTGGEGFKKVEMKSITSKTPQPKLIRNLSESALSDERHRKTNSSMSEDSSETKKLCDKGRTHSFILELEQGSQEALRQRTVGKFDRLSRKELHIKERKEKEGSLSCDRAKLKQKQEKKSEHLTDESQQKEGGKVLSEEKGEKKPKIKSEKKMTGNSREGKMSISDGVSDEGPKDAKKVKSSSAEAAKAEKDKIREKEKDKDKSKEKEVKVEKTARRDLKQLQRPDSAGSSEDRSDMEPGSDSSKKKDKHSKEVLKRSKSHPEDSQGEKPKSKTDNKEIEKEKTKADQDSQKSNKSTSETDKDPKRIKPTEKGRTVEKSKTKSKEETKTSLLSKADKKGQRSEIRNAGAASIGKPETTKEKKKEGIAKEQQKVSAELSQEKSEIKSAKKKLEKDKITEKKDDNQEEKKSLKEEKLEKSDKSSNSSVSSLSLETKEAQMKQSLLQDTSTDSDPVTTTVTTSFSDDTCDALSDITPEPPESETESRLSEMSAVPAEADALLTLVDVCTSAEARLPTENLRENVAAEMARQDDMKMKEAALTLLSMDPDSTVSSSLISQDTRDEPEVNPSTPQLMEVTATEDVQHLPMDVQTAAETGFTATETLPAPPQHVVELTEENLYNTDESEKSEKEMGKSEVETSKMFAPQEDDTTSNVCQGSVNEHKDTKTEIPPEKHLLDELSLPAAGKDAAADVVSEPEEVRGTTGENAVSALSSTTEQEMSTVSTEMSGELEQAEPDVSDTMTSPKTHVAGEEDQSNMDIVESEAESRKVKEEIVEKSDSQMMEIDIPDKTEEDREDEPGSPPKLVKQISNVSSRDGQDDKGSDLSEKEETMEERGRQKRKPSTQKAAAVKKSGDDRNDNESYKEPSAEETEQVKAVEVNSPCTGQSPRTTEETEQDQTKETGKSDETDHRERHSGAPPKEAIAAPDNENKEEKEDVETSDKMSSGKPEEKTEEESAPKNSGQSQGNLLTVVPEDTEVAGSSDSKETTYTSKPAVKRTMSEEIQVEKTQEYKELNEVDSQQEQNEQEPEKDRSRFSSVSPSGEQEAVKEESCSEEKLDDTEEEQQQEDPETTPKRNPRRGRPSKAAAITDDSDKKDKNAEGKKSEQNDEEEEEDGDKEEEEKETATRATTRSASRLEAEKNKPSKPSTRASRQSGKEETAAGTRGTRGQAAAAKGGRKREASPPVVRTRAGQKSEEPPSKRAKR</sequence>
<evidence type="ECO:0000259" key="5">
    <source>
        <dbReference type="Pfam" id="PF05205"/>
    </source>
</evidence>
<feature type="compositionally biased region" description="Basic and acidic residues" evidence="4">
    <location>
        <begin position="1681"/>
        <end position="1693"/>
    </location>
</feature>
<dbReference type="GO" id="GO:0051301">
    <property type="term" value="P:cell division"/>
    <property type="evidence" value="ECO:0007669"/>
    <property type="project" value="UniProtKB-KW"/>
</dbReference>
<evidence type="ECO:0000256" key="3">
    <source>
        <dbReference type="ARBA" id="ARBA00022454"/>
    </source>
</evidence>
<feature type="compositionally biased region" description="Acidic residues" evidence="4">
    <location>
        <begin position="1596"/>
        <end position="1611"/>
    </location>
</feature>
<feature type="compositionally biased region" description="Acidic residues" evidence="4">
    <location>
        <begin position="1545"/>
        <end position="1559"/>
    </location>
</feature>
<feature type="compositionally biased region" description="Basic and acidic residues" evidence="4">
    <location>
        <begin position="297"/>
        <end position="306"/>
    </location>
</feature>
<feature type="compositionally biased region" description="Acidic residues" evidence="4">
    <location>
        <begin position="1241"/>
        <end position="1253"/>
    </location>
</feature>
<feature type="compositionally biased region" description="Basic and acidic residues" evidence="4">
    <location>
        <begin position="257"/>
        <end position="271"/>
    </location>
</feature>
<feature type="compositionally biased region" description="Low complexity" evidence="4">
    <location>
        <begin position="1649"/>
        <end position="1663"/>
    </location>
</feature>
<evidence type="ECO:0000256" key="1">
    <source>
        <dbReference type="ARBA" id="ARBA00004286"/>
    </source>
</evidence>
<feature type="compositionally biased region" description="Low complexity" evidence="4">
    <location>
        <begin position="938"/>
        <end position="956"/>
    </location>
</feature>
<dbReference type="Proteomes" id="UP000503349">
    <property type="component" value="Chromosome 9"/>
</dbReference>
<proteinExistence type="inferred from homology"/>
<evidence type="ECO:0000313" key="7">
    <source>
        <dbReference type="Proteomes" id="UP000503349"/>
    </source>
</evidence>
<feature type="compositionally biased region" description="Polar residues" evidence="4">
    <location>
        <begin position="1193"/>
        <end position="1216"/>
    </location>
</feature>
<feature type="compositionally biased region" description="Basic and acidic residues" evidence="4">
    <location>
        <begin position="871"/>
        <end position="913"/>
    </location>
</feature>
<feature type="compositionally biased region" description="Basic and acidic residues" evidence="4">
    <location>
        <begin position="1150"/>
        <end position="1162"/>
    </location>
</feature>
<dbReference type="InterPro" id="IPR055264">
    <property type="entry name" value="BOD1/SHG1_dom"/>
</dbReference>
<feature type="compositionally biased region" description="Basic and acidic residues" evidence="4">
    <location>
        <begin position="1341"/>
        <end position="1364"/>
    </location>
</feature>
<dbReference type="Pfam" id="PF05205">
    <property type="entry name" value="COMPASS-Shg1"/>
    <property type="match status" value="1"/>
</dbReference>
<evidence type="ECO:0000256" key="4">
    <source>
        <dbReference type="SAM" id="MobiDB-lite"/>
    </source>
</evidence>
<evidence type="ECO:0000313" key="6">
    <source>
        <dbReference type="EMBL" id="KAF3694121.1"/>
    </source>
</evidence>
<feature type="compositionally biased region" description="Polar residues" evidence="4">
    <location>
        <begin position="1447"/>
        <end position="1457"/>
    </location>
</feature>
<feature type="compositionally biased region" description="Polar residues" evidence="4">
    <location>
        <begin position="1038"/>
        <end position="1049"/>
    </location>
</feature>
<feature type="compositionally biased region" description="Basic and acidic residues" evidence="4">
    <location>
        <begin position="576"/>
        <end position="654"/>
    </location>
</feature>
<comment type="subcellular location">
    <subcellularLocation>
        <location evidence="1">Chromosome</location>
    </subcellularLocation>
</comment>
<feature type="compositionally biased region" description="Basic and acidic residues" evidence="4">
    <location>
        <begin position="1305"/>
        <end position="1325"/>
    </location>
</feature>
<feature type="region of interest" description="Disordered" evidence="4">
    <location>
        <begin position="392"/>
        <end position="550"/>
    </location>
</feature>
<dbReference type="PANTHER" id="PTHR47391:SF1">
    <property type="entry name" value="BIORIENTATION OF CHROMOSOMES IN CELL DIVISION 1 LIKE 1"/>
    <property type="match status" value="1"/>
</dbReference>
<reference evidence="7" key="2">
    <citation type="submission" date="2019-02" db="EMBL/GenBank/DDBJ databases">
        <title>Opniocepnalus argus Var Kimnra genome.</title>
        <authorList>
            <person name="Zhou C."/>
            <person name="Xiao S."/>
        </authorList>
    </citation>
    <scope>NUCLEOTIDE SEQUENCE [LARGE SCALE GENOMIC DNA]</scope>
</reference>
<feature type="region of interest" description="Disordered" evidence="4">
    <location>
        <begin position="576"/>
        <end position="982"/>
    </location>
</feature>
<evidence type="ECO:0000256" key="2">
    <source>
        <dbReference type="ARBA" id="ARBA00008463"/>
    </source>
</evidence>
<feature type="compositionally biased region" description="Acidic residues" evidence="4">
    <location>
        <begin position="334"/>
        <end position="353"/>
    </location>
</feature>
<dbReference type="EMBL" id="CM015720">
    <property type="protein sequence ID" value="KAF3694121.1"/>
    <property type="molecule type" value="Genomic_DNA"/>
</dbReference>
<feature type="region of interest" description="Disordered" evidence="4">
    <location>
        <begin position="1035"/>
        <end position="1063"/>
    </location>
</feature>
<feature type="compositionally biased region" description="Low complexity" evidence="4">
    <location>
        <begin position="914"/>
        <end position="924"/>
    </location>
</feature>
<feature type="compositionally biased region" description="Basic and acidic residues" evidence="4">
    <location>
        <begin position="743"/>
        <end position="837"/>
    </location>
</feature>
<feature type="region of interest" description="Disordered" evidence="4">
    <location>
        <begin position="253"/>
        <end position="380"/>
    </location>
</feature>
<feature type="compositionally biased region" description="Basic and acidic residues" evidence="4">
    <location>
        <begin position="1534"/>
        <end position="1544"/>
    </location>
</feature>
<feature type="compositionally biased region" description="Basic and acidic residues" evidence="4">
    <location>
        <begin position="1487"/>
        <end position="1504"/>
    </location>
</feature>
<accession>A0A6G1PUV6</accession>
<feature type="compositionally biased region" description="Basic and acidic residues" evidence="4">
    <location>
        <begin position="849"/>
        <end position="864"/>
    </location>
</feature>
<keyword evidence="3" id="KW-0158">Chromosome</keyword>
<feature type="compositionally biased region" description="Basic and acidic residues" evidence="4">
    <location>
        <begin position="680"/>
        <end position="716"/>
    </location>
</feature>
<feature type="compositionally biased region" description="Basic and acidic residues" evidence="4">
    <location>
        <begin position="1580"/>
        <end position="1595"/>
    </location>
</feature>
<feature type="compositionally biased region" description="Basic and acidic residues" evidence="4">
    <location>
        <begin position="279"/>
        <end position="288"/>
    </location>
</feature>
<feature type="compositionally biased region" description="Basic and acidic residues" evidence="4">
    <location>
        <begin position="1386"/>
        <end position="1404"/>
    </location>
</feature>
<feature type="compositionally biased region" description="Polar residues" evidence="4">
    <location>
        <begin position="1468"/>
        <end position="1480"/>
    </location>
</feature>
<keyword evidence="7" id="KW-1185">Reference proteome</keyword>
<feature type="compositionally biased region" description="Low complexity" evidence="4">
    <location>
        <begin position="145"/>
        <end position="154"/>
    </location>
</feature>
<gene>
    <name evidence="6" type="ORF">EXN66_Car009797</name>
</gene>
<feature type="region of interest" description="Disordered" evidence="4">
    <location>
        <begin position="1175"/>
        <end position="1693"/>
    </location>
</feature>
<name>A0A6G1PUV6_CHAAH</name>
<feature type="region of interest" description="Disordered" evidence="4">
    <location>
        <begin position="1092"/>
        <end position="1162"/>
    </location>
</feature>
<comment type="similarity">
    <text evidence="2">Belongs to the BOD1 family.</text>
</comment>
<protein>
    <submittedName>
        <fullName evidence="6">Biorientation of chromosomes in cell division protein 1-like 1</fullName>
    </submittedName>
</protein>
<feature type="compositionally biased region" description="Basic and acidic residues" evidence="4">
    <location>
        <begin position="482"/>
        <end position="506"/>
    </location>
</feature>